<dbReference type="PANTHER" id="PTHR13116:SF5">
    <property type="entry name" value="ER MEMBRANE PROTEIN COMPLEX SUBUNIT 3"/>
    <property type="match status" value="1"/>
</dbReference>
<proteinExistence type="inferred from homology"/>
<comment type="caution">
    <text evidence="9">The sequence shown here is derived from an EMBL/GenBank/DDBJ whole genome shotgun (WGS) entry which is preliminary data.</text>
</comment>
<evidence type="ECO:0000313" key="9">
    <source>
        <dbReference type="EMBL" id="KAJ8301199.1"/>
    </source>
</evidence>
<keyword evidence="10" id="KW-1185">Reference proteome</keyword>
<keyword evidence="6 8" id="KW-0472">Membrane</keyword>
<keyword evidence="4 8" id="KW-0812">Transmembrane</keyword>
<protein>
    <recommendedName>
        <fullName evidence="3 7">ER membrane protein complex subunit 3</fullName>
    </recommendedName>
</protein>
<dbReference type="InterPro" id="IPR008568">
    <property type="entry name" value="EMC3"/>
</dbReference>
<comment type="subcellular location">
    <subcellularLocation>
        <location evidence="1">Membrane</location>
        <topology evidence="1">Multi-pass membrane protein</topology>
    </subcellularLocation>
</comment>
<evidence type="ECO:0000256" key="4">
    <source>
        <dbReference type="ARBA" id="ARBA00022692"/>
    </source>
</evidence>
<dbReference type="SMART" id="SM01415">
    <property type="entry name" value="DUF106"/>
    <property type="match status" value="1"/>
</dbReference>
<dbReference type="Proteomes" id="UP001217089">
    <property type="component" value="Unassembled WGS sequence"/>
</dbReference>
<evidence type="ECO:0000256" key="7">
    <source>
        <dbReference type="PIRNR" id="PIRNR010045"/>
    </source>
</evidence>
<accession>A0ABQ9E9S8</accession>
<reference evidence="9 10" key="1">
    <citation type="submission" date="2022-12" db="EMBL/GenBank/DDBJ databases">
        <title>Chromosome-level genome of Tegillarca granosa.</title>
        <authorList>
            <person name="Kim J."/>
        </authorList>
    </citation>
    <scope>NUCLEOTIDE SEQUENCE [LARGE SCALE GENOMIC DNA]</scope>
    <source>
        <strain evidence="9">Teg-2019</strain>
        <tissue evidence="9">Adductor muscle</tissue>
    </source>
</reference>
<feature type="transmembrane region" description="Helical" evidence="8">
    <location>
        <begin position="12"/>
        <end position="32"/>
    </location>
</feature>
<evidence type="ECO:0000256" key="6">
    <source>
        <dbReference type="ARBA" id="ARBA00023136"/>
    </source>
</evidence>
<dbReference type="PIRSF" id="PIRSF010045">
    <property type="entry name" value="DUF850_TM_euk"/>
    <property type="match status" value="1"/>
</dbReference>
<sequence length="230" mass="26207">MAELLLDSNIRFWVFLPIVVITFFTGIIRHYVTILLSSEKKSELQQVSDSHALIRSRILRENGKYIPKQGFIMRKNFFNNDNDGFFKTAKREAAAKNPMTDPSMMTDMLKGNVTNVLPMIVIGGWINWAFSGFLTSKVSSASWYFLNVFGLRSMYTLILGQDNAADQTKAMQEQMSGSGMMAPPDPMKAFKAEWEALEVCNHQWCLQGVEEELIDGHIQPETIYIKNKYA</sequence>
<feature type="transmembrane region" description="Helical" evidence="8">
    <location>
        <begin position="141"/>
        <end position="159"/>
    </location>
</feature>
<comment type="similarity">
    <text evidence="2 7">Belongs to the EMC3 family.</text>
</comment>
<evidence type="ECO:0000256" key="1">
    <source>
        <dbReference type="ARBA" id="ARBA00004141"/>
    </source>
</evidence>
<evidence type="ECO:0000256" key="2">
    <source>
        <dbReference type="ARBA" id="ARBA00005376"/>
    </source>
</evidence>
<dbReference type="InterPro" id="IPR002809">
    <property type="entry name" value="EMC3/TMCO1"/>
</dbReference>
<keyword evidence="5 8" id="KW-1133">Transmembrane helix</keyword>
<dbReference type="Pfam" id="PF01956">
    <property type="entry name" value="EMC3_TMCO1"/>
    <property type="match status" value="1"/>
</dbReference>
<name>A0ABQ9E9S8_TEGGR</name>
<evidence type="ECO:0000256" key="8">
    <source>
        <dbReference type="SAM" id="Phobius"/>
    </source>
</evidence>
<evidence type="ECO:0000256" key="5">
    <source>
        <dbReference type="ARBA" id="ARBA00022989"/>
    </source>
</evidence>
<gene>
    <name evidence="9" type="ORF">KUTeg_020186</name>
</gene>
<evidence type="ECO:0000313" key="10">
    <source>
        <dbReference type="Proteomes" id="UP001217089"/>
    </source>
</evidence>
<organism evidence="9 10">
    <name type="scientific">Tegillarca granosa</name>
    <name type="common">Malaysian cockle</name>
    <name type="synonym">Anadara granosa</name>
    <dbReference type="NCBI Taxonomy" id="220873"/>
    <lineage>
        <taxon>Eukaryota</taxon>
        <taxon>Metazoa</taxon>
        <taxon>Spiralia</taxon>
        <taxon>Lophotrochozoa</taxon>
        <taxon>Mollusca</taxon>
        <taxon>Bivalvia</taxon>
        <taxon>Autobranchia</taxon>
        <taxon>Pteriomorphia</taxon>
        <taxon>Arcoida</taxon>
        <taxon>Arcoidea</taxon>
        <taxon>Arcidae</taxon>
        <taxon>Tegillarca</taxon>
    </lineage>
</organism>
<feature type="transmembrane region" description="Helical" evidence="8">
    <location>
        <begin position="113"/>
        <end position="135"/>
    </location>
</feature>
<dbReference type="PANTHER" id="PTHR13116">
    <property type="entry name" value="ER MEMBRANE PROTEIN COMPLEX SUBUNIT 3"/>
    <property type="match status" value="1"/>
</dbReference>
<evidence type="ECO:0000256" key="3">
    <source>
        <dbReference type="ARBA" id="ARBA00020822"/>
    </source>
</evidence>
<dbReference type="EMBL" id="JARBDR010000918">
    <property type="protein sequence ID" value="KAJ8301199.1"/>
    <property type="molecule type" value="Genomic_DNA"/>
</dbReference>